<dbReference type="Proteomes" id="UP001195483">
    <property type="component" value="Unassembled WGS sequence"/>
</dbReference>
<sequence length="184" mass="19792">MGIGPAESQVCNGVQQTMGIGPAEDHVCNGVQQAMGIGPAENQNCNGVQQAIGIGPAEDQVCNGVQQAMSIGPAEDQCIEQLLGIAALCTWPMDSSTIYGVRKVIFVTLWDKDPAGCPSPARCQSTLWMPQVHPAVHAQHRCRPDPNLKAIWGLYIGKWLYLMLVMGEMKAGLRNWSVGGWSYA</sequence>
<organism evidence="1 2">
    <name type="scientific">Potamilus streckersoni</name>
    <dbReference type="NCBI Taxonomy" id="2493646"/>
    <lineage>
        <taxon>Eukaryota</taxon>
        <taxon>Metazoa</taxon>
        <taxon>Spiralia</taxon>
        <taxon>Lophotrochozoa</taxon>
        <taxon>Mollusca</taxon>
        <taxon>Bivalvia</taxon>
        <taxon>Autobranchia</taxon>
        <taxon>Heteroconchia</taxon>
        <taxon>Palaeoheterodonta</taxon>
        <taxon>Unionida</taxon>
        <taxon>Unionoidea</taxon>
        <taxon>Unionidae</taxon>
        <taxon>Ambleminae</taxon>
        <taxon>Lampsilini</taxon>
        <taxon>Potamilus</taxon>
    </lineage>
</organism>
<gene>
    <name evidence="1" type="ORF">CHS0354_041203</name>
</gene>
<keyword evidence="2" id="KW-1185">Reference proteome</keyword>
<reference evidence="1" key="1">
    <citation type="journal article" date="2021" name="Genome Biol. Evol.">
        <title>A High-Quality Reference Genome for a Parasitic Bivalve with Doubly Uniparental Inheritance (Bivalvia: Unionida).</title>
        <authorList>
            <person name="Smith C.H."/>
        </authorList>
    </citation>
    <scope>NUCLEOTIDE SEQUENCE</scope>
    <source>
        <strain evidence="1">CHS0354</strain>
    </source>
</reference>
<proteinExistence type="predicted"/>
<dbReference type="AlphaFoldDB" id="A0AAE0SEC2"/>
<protein>
    <submittedName>
        <fullName evidence="1">Uncharacterized protein</fullName>
    </submittedName>
</protein>
<comment type="caution">
    <text evidence="1">The sequence shown here is derived from an EMBL/GenBank/DDBJ whole genome shotgun (WGS) entry which is preliminary data.</text>
</comment>
<accession>A0AAE0SEC2</accession>
<evidence type="ECO:0000313" key="1">
    <source>
        <dbReference type="EMBL" id="KAK3590148.1"/>
    </source>
</evidence>
<reference evidence="1" key="2">
    <citation type="journal article" date="2021" name="Genome Biol. Evol.">
        <title>Developing a high-quality reference genome for a parasitic bivalve with doubly uniparental inheritance (Bivalvia: Unionida).</title>
        <authorList>
            <person name="Smith C.H."/>
        </authorList>
    </citation>
    <scope>NUCLEOTIDE SEQUENCE</scope>
    <source>
        <strain evidence="1">CHS0354</strain>
        <tissue evidence="1">Mantle</tissue>
    </source>
</reference>
<dbReference type="EMBL" id="JAEAOA010002345">
    <property type="protein sequence ID" value="KAK3590148.1"/>
    <property type="molecule type" value="Genomic_DNA"/>
</dbReference>
<name>A0AAE0SEC2_9BIVA</name>
<evidence type="ECO:0000313" key="2">
    <source>
        <dbReference type="Proteomes" id="UP001195483"/>
    </source>
</evidence>
<reference evidence="1" key="3">
    <citation type="submission" date="2023-05" db="EMBL/GenBank/DDBJ databases">
        <authorList>
            <person name="Smith C.H."/>
        </authorList>
    </citation>
    <scope>NUCLEOTIDE SEQUENCE</scope>
    <source>
        <strain evidence="1">CHS0354</strain>
        <tissue evidence="1">Mantle</tissue>
    </source>
</reference>